<keyword evidence="1" id="KW-1133">Transmembrane helix</keyword>
<evidence type="ECO:0000313" key="3">
    <source>
        <dbReference type="Proteomes" id="UP000392867"/>
    </source>
</evidence>
<evidence type="ECO:0000313" key="2">
    <source>
        <dbReference type="EMBL" id="MPU50238.1"/>
    </source>
</evidence>
<keyword evidence="1" id="KW-0812">Transmembrane</keyword>
<evidence type="ECO:0000256" key="1">
    <source>
        <dbReference type="SAM" id="Phobius"/>
    </source>
</evidence>
<feature type="transmembrane region" description="Helical" evidence="1">
    <location>
        <begin position="24"/>
        <end position="42"/>
    </location>
</feature>
<gene>
    <name evidence="2" type="ORF">FVB16_15640</name>
</gene>
<dbReference type="AlphaFoldDB" id="A0A5N8HB45"/>
<comment type="caution">
    <text evidence="2">The sequence shown here is derived from an EMBL/GenBank/DDBJ whole genome shotgun (WGS) entry which is preliminary data.</text>
</comment>
<proteinExistence type="predicted"/>
<reference evidence="2 3" key="1">
    <citation type="submission" date="2019-08" db="EMBL/GenBank/DDBJ databases">
        <title>Identification of Water Treatment Resistant and Multidrug Resistant Urinary Pathogenic Escherichia coli in Wastewater.</title>
        <authorList>
            <person name="Neumann N."/>
        </authorList>
    </citation>
    <scope>NUCLEOTIDE SEQUENCE [LARGE SCALE GENOMIC DNA]</scope>
    <source>
        <strain evidence="2 3">WU2356</strain>
    </source>
</reference>
<dbReference type="EMBL" id="VOTT01000356">
    <property type="protein sequence ID" value="MPU50238.1"/>
    <property type="molecule type" value="Genomic_DNA"/>
</dbReference>
<name>A0A5N8HB45_ECOLX</name>
<keyword evidence="1" id="KW-0472">Membrane</keyword>
<organism evidence="2 3">
    <name type="scientific">Escherichia coli</name>
    <dbReference type="NCBI Taxonomy" id="562"/>
    <lineage>
        <taxon>Bacteria</taxon>
        <taxon>Pseudomonadati</taxon>
        <taxon>Pseudomonadota</taxon>
        <taxon>Gammaproteobacteria</taxon>
        <taxon>Enterobacterales</taxon>
        <taxon>Enterobacteriaceae</taxon>
        <taxon>Escherichia</taxon>
    </lineage>
</organism>
<feature type="non-terminal residue" evidence="2">
    <location>
        <position position="53"/>
    </location>
</feature>
<protein>
    <submittedName>
        <fullName evidence="2">Conjugal transfer protein TraQ</fullName>
    </submittedName>
</protein>
<accession>A0A5N8HB45</accession>
<dbReference type="Proteomes" id="UP000392867">
    <property type="component" value="Unassembled WGS sequence"/>
</dbReference>
<sequence>MMSIDALTAIENFASGIFSAGMEFLFTWGELLGIIGLIGHLMRARAEGRHSMG</sequence>